<protein>
    <submittedName>
        <fullName evidence="2">Uncharacterized protein</fullName>
    </submittedName>
</protein>
<gene>
    <name evidence="2" type="ORF">R3P38DRAFT_3165053</name>
    <name evidence="1" type="ORF">R3P38DRAFT_3178967</name>
</gene>
<dbReference type="AlphaFoldDB" id="A0AAW0EHG8"/>
<name>A0AAW0EHG8_9AGAR</name>
<evidence type="ECO:0000313" key="2">
    <source>
        <dbReference type="EMBL" id="KAK7064048.1"/>
    </source>
</evidence>
<dbReference type="EMBL" id="JAWWNJ010000013">
    <property type="protein sequence ID" value="KAK7042407.1"/>
    <property type="molecule type" value="Genomic_DNA"/>
</dbReference>
<keyword evidence="3" id="KW-1185">Reference proteome</keyword>
<evidence type="ECO:0000313" key="1">
    <source>
        <dbReference type="EMBL" id="KAK7042407.1"/>
    </source>
</evidence>
<proteinExistence type="predicted"/>
<accession>A0AAW0EHG8</accession>
<evidence type="ECO:0000313" key="3">
    <source>
        <dbReference type="Proteomes" id="UP001362999"/>
    </source>
</evidence>
<organism evidence="2 3">
    <name type="scientific">Favolaschia claudopus</name>
    <dbReference type="NCBI Taxonomy" id="2862362"/>
    <lineage>
        <taxon>Eukaryota</taxon>
        <taxon>Fungi</taxon>
        <taxon>Dikarya</taxon>
        <taxon>Basidiomycota</taxon>
        <taxon>Agaricomycotina</taxon>
        <taxon>Agaricomycetes</taxon>
        <taxon>Agaricomycetidae</taxon>
        <taxon>Agaricales</taxon>
        <taxon>Marasmiineae</taxon>
        <taxon>Mycenaceae</taxon>
        <taxon>Favolaschia</taxon>
    </lineage>
</organism>
<reference evidence="2 3" key="1">
    <citation type="journal article" date="2024" name="J Genomics">
        <title>Draft genome sequencing and assembly of Favolaschia claudopus CIRM-BRFM 2984 isolated from oak limbs.</title>
        <authorList>
            <person name="Navarro D."/>
            <person name="Drula E."/>
            <person name="Chaduli D."/>
            <person name="Cazenave R."/>
            <person name="Ahrendt S."/>
            <person name="Wang J."/>
            <person name="Lipzen A."/>
            <person name="Daum C."/>
            <person name="Barry K."/>
            <person name="Grigoriev I.V."/>
            <person name="Favel A."/>
            <person name="Rosso M.N."/>
            <person name="Martin F."/>
        </authorList>
    </citation>
    <scope>NUCLEOTIDE SEQUENCE [LARGE SCALE GENOMIC DNA]</scope>
    <source>
        <strain evidence="2 3">CIRM-BRFM 2984</strain>
    </source>
</reference>
<comment type="caution">
    <text evidence="2">The sequence shown here is derived from an EMBL/GenBank/DDBJ whole genome shotgun (WGS) entry which is preliminary data.</text>
</comment>
<dbReference type="EMBL" id="JAWWNJ010000001">
    <property type="protein sequence ID" value="KAK7064048.1"/>
    <property type="molecule type" value="Genomic_DNA"/>
</dbReference>
<sequence>MSFLATDVLQRLIAHPPLAQTLKFTQVQTFLDLTHRIWPEIVGKRGILPEILPEPSAAFLSSVLGLSPTLITLCWTAFSDLAAVYHAADPAQPLDNAFRIHGHKNRIGI</sequence>
<dbReference type="Proteomes" id="UP001362999">
    <property type="component" value="Unassembled WGS sequence"/>
</dbReference>